<dbReference type="RefSeq" id="WP_105334596.1">
    <property type="nucleotide sequence ID" value="NZ_PUHZ01000007.1"/>
</dbReference>
<organism evidence="2 5">
    <name type="scientific">Blastopirellula marina</name>
    <dbReference type="NCBI Taxonomy" id="124"/>
    <lineage>
        <taxon>Bacteria</taxon>
        <taxon>Pseudomonadati</taxon>
        <taxon>Planctomycetota</taxon>
        <taxon>Planctomycetia</taxon>
        <taxon>Pirellulales</taxon>
        <taxon>Pirellulaceae</taxon>
        <taxon>Blastopirellula</taxon>
    </lineage>
</organism>
<protein>
    <submittedName>
        <fullName evidence="2">Uncharacterized protein</fullName>
    </submittedName>
</protein>
<keyword evidence="1" id="KW-0732">Signal</keyword>
<reference evidence="4 5" key="1">
    <citation type="submission" date="2018-02" db="EMBL/GenBank/DDBJ databases">
        <title>Comparative genomes isolates from brazilian mangrove.</title>
        <authorList>
            <person name="Araujo J.E."/>
            <person name="Taketani R.G."/>
            <person name="Silva M.C.P."/>
            <person name="Loureco M.V."/>
            <person name="Andreote F.D."/>
        </authorList>
    </citation>
    <scope>NUCLEOTIDE SEQUENCE [LARGE SCALE GENOMIC DNA]</scope>
    <source>
        <strain evidence="2 5">NAP PRIS-MGV</strain>
        <strain evidence="3 4">Nap-Phe MGV</strain>
    </source>
</reference>
<accession>A0A2S8FTT2</accession>
<name>A0A2S8FTT2_9BACT</name>
<dbReference type="AlphaFoldDB" id="A0A2S8FTT2"/>
<comment type="caution">
    <text evidence="2">The sequence shown here is derived from an EMBL/GenBank/DDBJ whole genome shotgun (WGS) entry which is preliminary data.</text>
</comment>
<evidence type="ECO:0000256" key="1">
    <source>
        <dbReference type="SAM" id="SignalP"/>
    </source>
</evidence>
<dbReference type="Proteomes" id="UP000239388">
    <property type="component" value="Unassembled WGS sequence"/>
</dbReference>
<sequence length="135" mass="15007">MLRYVFPLVLFVLMTNSLLAGTGYEVTAKDGDKTVTYMVKFGGARLFDQYTAFDPATKKFVYLTWNSRPLGGGKPEAPPKPVASIWNHATGETIELFKFPGAEHPLPVIPSIEAMKFCPITGDQHFQARPHIAYD</sequence>
<proteinExistence type="predicted"/>
<feature type="chain" id="PRO_5036049898" evidence="1">
    <location>
        <begin position="21"/>
        <end position="135"/>
    </location>
</feature>
<dbReference type="EMBL" id="PUHZ01000007">
    <property type="protein sequence ID" value="PQO46798.1"/>
    <property type="molecule type" value="Genomic_DNA"/>
</dbReference>
<evidence type="ECO:0000313" key="5">
    <source>
        <dbReference type="Proteomes" id="UP000239388"/>
    </source>
</evidence>
<dbReference type="EMBL" id="PUIB01000014">
    <property type="protein sequence ID" value="PQO35598.1"/>
    <property type="molecule type" value="Genomic_DNA"/>
</dbReference>
<dbReference type="OrthoDB" id="286043at2"/>
<evidence type="ECO:0000313" key="2">
    <source>
        <dbReference type="EMBL" id="PQO35598.1"/>
    </source>
</evidence>
<evidence type="ECO:0000313" key="3">
    <source>
        <dbReference type="EMBL" id="PQO46798.1"/>
    </source>
</evidence>
<dbReference type="Proteomes" id="UP000237819">
    <property type="component" value="Unassembled WGS sequence"/>
</dbReference>
<evidence type="ECO:0000313" key="4">
    <source>
        <dbReference type="Proteomes" id="UP000237819"/>
    </source>
</evidence>
<feature type="signal peptide" evidence="1">
    <location>
        <begin position="1"/>
        <end position="20"/>
    </location>
</feature>
<gene>
    <name evidence="3" type="ORF">C5Y93_06495</name>
    <name evidence="2" type="ORF">C5Y98_13220</name>
</gene>